<dbReference type="Gramene" id="Jr15_06900_p1">
    <property type="protein sequence ID" value="cds.Jr15_06900_p1"/>
    <property type="gene ID" value="Jr15_06900"/>
</dbReference>
<accession>A0A2I4EQ39</accession>
<dbReference type="InterPro" id="IPR012337">
    <property type="entry name" value="RNaseH-like_sf"/>
</dbReference>
<dbReference type="GeneID" id="108991642"/>
<keyword evidence="1" id="KW-1185">Reference proteome</keyword>
<dbReference type="Pfam" id="PF13456">
    <property type="entry name" value="RVT_3"/>
    <property type="match status" value="1"/>
</dbReference>
<dbReference type="GO" id="GO:0003676">
    <property type="term" value="F:nucleic acid binding"/>
    <property type="evidence" value="ECO:0007669"/>
    <property type="project" value="InterPro"/>
</dbReference>
<dbReference type="GO" id="GO:0004523">
    <property type="term" value="F:RNA-DNA hybrid ribonuclease activity"/>
    <property type="evidence" value="ECO:0007669"/>
    <property type="project" value="InterPro"/>
</dbReference>
<dbReference type="CDD" id="cd09279">
    <property type="entry name" value="RNase_HI_like"/>
    <property type="match status" value="1"/>
</dbReference>
<dbReference type="PANTHER" id="PTHR48475:SF2">
    <property type="entry name" value="RIBONUCLEASE H"/>
    <property type="match status" value="1"/>
</dbReference>
<dbReference type="STRING" id="51240.A0A2I4EQ39"/>
<evidence type="ECO:0000313" key="1">
    <source>
        <dbReference type="Proteomes" id="UP000235220"/>
    </source>
</evidence>
<gene>
    <name evidence="2" type="primary">LOC108991642</name>
</gene>
<name>A0A2I4EQ39_JUGRE</name>
<dbReference type="Gene3D" id="3.30.420.10">
    <property type="entry name" value="Ribonuclease H-like superfamily/Ribonuclease H"/>
    <property type="match status" value="1"/>
</dbReference>
<proteinExistence type="predicted"/>
<dbReference type="InterPro" id="IPR036397">
    <property type="entry name" value="RNaseH_sf"/>
</dbReference>
<dbReference type="InterPro" id="IPR002156">
    <property type="entry name" value="RNaseH_domain"/>
</dbReference>
<dbReference type="PROSITE" id="PS50994">
    <property type="entry name" value="INTEGRASE"/>
    <property type="match status" value="1"/>
</dbReference>
<dbReference type="PANTHER" id="PTHR48475">
    <property type="entry name" value="RIBONUCLEASE H"/>
    <property type="match status" value="1"/>
</dbReference>
<reference evidence="2" key="1">
    <citation type="submission" date="2025-08" db="UniProtKB">
        <authorList>
            <consortium name="RefSeq"/>
        </authorList>
    </citation>
    <scope>IDENTIFICATION</scope>
    <source>
        <tissue evidence="2">Leaves</tissue>
    </source>
</reference>
<dbReference type="KEGG" id="jre:108991642"/>
<evidence type="ECO:0000313" key="2">
    <source>
        <dbReference type="RefSeq" id="XP_018821514.1"/>
    </source>
</evidence>
<dbReference type="GO" id="GO:0015074">
    <property type="term" value="P:DNA integration"/>
    <property type="evidence" value="ECO:0007669"/>
    <property type="project" value="InterPro"/>
</dbReference>
<protein>
    <submittedName>
        <fullName evidence="2">Uncharacterized protein LOC108991642</fullName>
    </submittedName>
</protein>
<dbReference type="OrthoDB" id="1938451at2759"/>
<sequence length="318" mass="36318">MAKLKFKSTNNEAEYEAFIARLSVAEALGATEVEVKADSKVVINQVWGAYAVRGDSLKKYLNQVWEGCDRFSHFYIIQIPREDNSVADRLARAASGMDESILPWEVENKVFEVSGIRIPKSIILVNGKQFDSEHYQAWCAELRIQVRYSSPRHPQVNGQMEAMNKALLGILKKKLTDSEAVPPVEAGLPTYLTRHFDPLENNKVLEKYLDLLDEEREEVEVQKILNKRRAKCCFNKGVRPKAFKAGDLVLKEAGVTTKEEEKMGSHWEGPYIVIASQRPRSYCRKAEQGKKLHHPWNVEHLRKCSLDHLLLVAKDNNE</sequence>
<dbReference type="InterPro" id="IPR001584">
    <property type="entry name" value="Integrase_cat-core"/>
</dbReference>
<dbReference type="RefSeq" id="XP_018821514.1">
    <property type="nucleotide sequence ID" value="XM_018965969.1"/>
</dbReference>
<dbReference type="Proteomes" id="UP000235220">
    <property type="component" value="Chromosome 15"/>
</dbReference>
<dbReference type="SUPFAM" id="SSF53098">
    <property type="entry name" value="Ribonuclease H-like"/>
    <property type="match status" value="1"/>
</dbReference>
<organism evidence="1 2">
    <name type="scientific">Juglans regia</name>
    <name type="common">English walnut</name>
    <dbReference type="NCBI Taxonomy" id="51240"/>
    <lineage>
        <taxon>Eukaryota</taxon>
        <taxon>Viridiplantae</taxon>
        <taxon>Streptophyta</taxon>
        <taxon>Embryophyta</taxon>
        <taxon>Tracheophyta</taxon>
        <taxon>Spermatophyta</taxon>
        <taxon>Magnoliopsida</taxon>
        <taxon>eudicotyledons</taxon>
        <taxon>Gunneridae</taxon>
        <taxon>Pentapetalae</taxon>
        <taxon>rosids</taxon>
        <taxon>fabids</taxon>
        <taxon>Fagales</taxon>
        <taxon>Juglandaceae</taxon>
        <taxon>Juglans</taxon>
    </lineage>
</organism>
<dbReference type="AlphaFoldDB" id="A0A2I4EQ39"/>